<dbReference type="InParanoid" id="A0A061G3Z9"/>
<dbReference type="Proteomes" id="UP000026915">
    <property type="component" value="Chromosome 3"/>
</dbReference>
<name>A0A061G3Z9_THECC</name>
<reference evidence="2 3" key="1">
    <citation type="journal article" date="2013" name="Genome Biol.">
        <title>The genome sequence of the most widely cultivated cacao type and its use to identify candidate genes regulating pod color.</title>
        <authorList>
            <person name="Motamayor J.C."/>
            <person name="Mockaitis K."/>
            <person name="Schmutz J."/>
            <person name="Haiminen N."/>
            <person name="Iii D.L."/>
            <person name="Cornejo O."/>
            <person name="Findley S.D."/>
            <person name="Zheng P."/>
            <person name="Utro F."/>
            <person name="Royaert S."/>
            <person name="Saski C."/>
            <person name="Jenkins J."/>
            <person name="Podicheti R."/>
            <person name="Zhao M."/>
            <person name="Scheffler B.E."/>
            <person name="Stack J.C."/>
            <person name="Feltus F.A."/>
            <person name="Mustiga G.M."/>
            <person name="Amores F."/>
            <person name="Phillips W."/>
            <person name="Marelli J.P."/>
            <person name="May G.D."/>
            <person name="Shapiro H."/>
            <person name="Ma J."/>
            <person name="Bustamante C.D."/>
            <person name="Schnell R.J."/>
            <person name="Main D."/>
            <person name="Gilbert D."/>
            <person name="Parida L."/>
            <person name="Kuhn D.N."/>
        </authorList>
    </citation>
    <scope>NUCLEOTIDE SEQUENCE [LARGE SCALE GENOMIC DNA]</scope>
    <source>
        <strain evidence="3">cv. Matina 1-6</strain>
    </source>
</reference>
<feature type="compositionally biased region" description="Low complexity" evidence="1">
    <location>
        <begin position="59"/>
        <end position="68"/>
    </location>
</feature>
<feature type="region of interest" description="Disordered" evidence="1">
    <location>
        <begin position="59"/>
        <end position="84"/>
    </location>
</feature>
<evidence type="ECO:0000313" key="3">
    <source>
        <dbReference type="Proteomes" id="UP000026915"/>
    </source>
</evidence>
<dbReference type="Gramene" id="EOY21729">
    <property type="protein sequence ID" value="EOY21729"/>
    <property type="gene ID" value="TCM_013839"/>
</dbReference>
<organism evidence="2 3">
    <name type="scientific">Theobroma cacao</name>
    <name type="common">Cacao</name>
    <name type="synonym">Cocoa</name>
    <dbReference type="NCBI Taxonomy" id="3641"/>
    <lineage>
        <taxon>Eukaryota</taxon>
        <taxon>Viridiplantae</taxon>
        <taxon>Streptophyta</taxon>
        <taxon>Embryophyta</taxon>
        <taxon>Tracheophyta</taxon>
        <taxon>Spermatophyta</taxon>
        <taxon>Magnoliopsida</taxon>
        <taxon>eudicotyledons</taxon>
        <taxon>Gunneridae</taxon>
        <taxon>Pentapetalae</taxon>
        <taxon>rosids</taxon>
        <taxon>malvids</taxon>
        <taxon>Malvales</taxon>
        <taxon>Malvaceae</taxon>
        <taxon>Byttnerioideae</taxon>
        <taxon>Theobroma</taxon>
    </lineage>
</organism>
<accession>A0A061G3Z9</accession>
<protein>
    <submittedName>
        <fullName evidence="2">Uncharacterized protein</fullName>
    </submittedName>
</protein>
<dbReference type="EMBL" id="CM001881">
    <property type="protein sequence ID" value="EOY21729.1"/>
    <property type="molecule type" value="Genomic_DNA"/>
</dbReference>
<dbReference type="HOGENOM" id="CLU_2531996_0_0_1"/>
<keyword evidence="3" id="KW-1185">Reference proteome</keyword>
<evidence type="ECO:0000256" key="1">
    <source>
        <dbReference type="SAM" id="MobiDB-lite"/>
    </source>
</evidence>
<sequence>MLGRVQCCKRCGLRYGASLGHSFPFAMCKQVGVHWDVSEELLHPKLPIDLNLILRQSQTSTGGCSSSTHHLPPPRLRHQQLSMT</sequence>
<gene>
    <name evidence="2" type="ORF">TCM_013839</name>
</gene>
<evidence type="ECO:0000313" key="2">
    <source>
        <dbReference type="EMBL" id="EOY21729.1"/>
    </source>
</evidence>
<dbReference type="AlphaFoldDB" id="A0A061G3Z9"/>
<proteinExistence type="predicted"/>